<proteinExistence type="predicted"/>
<organism evidence="1 2">
    <name type="scientific">Nostoc favosum CHAB5714</name>
    <dbReference type="NCBI Taxonomy" id="2780399"/>
    <lineage>
        <taxon>Bacteria</taxon>
        <taxon>Bacillati</taxon>
        <taxon>Cyanobacteriota</taxon>
        <taxon>Cyanophyceae</taxon>
        <taxon>Nostocales</taxon>
        <taxon>Nostocaceae</taxon>
        <taxon>Nostoc</taxon>
        <taxon>Nostoc favosum</taxon>
    </lineage>
</organism>
<protein>
    <submittedName>
        <fullName evidence="1">Uncharacterized protein</fullName>
    </submittedName>
</protein>
<evidence type="ECO:0000313" key="1">
    <source>
        <dbReference type="EMBL" id="MCC5600398.1"/>
    </source>
</evidence>
<dbReference type="RefSeq" id="WP_229485474.1">
    <property type="nucleotide sequence ID" value="NZ_JAIVFQ010000017.1"/>
</dbReference>
<keyword evidence="2" id="KW-1185">Reference proteome</keyword>
<name>A0ABS8I894_9NOSO</name>
<accession>A0ABS8I894</accession>
<dbReference type="Proteomes" id="UP001199525">
    <property type="component" value="Unassembled WGS sequence"/>
</dbReference>
<comment type="caution">
    <text evidence="1">The sequence shown here is derived from an EMBL/GenBank/DDBJ whole genome shotgun (WGS) entry which is preliminary data.</text>
</comment>
<reference evidence="1 2" key="1">
    <citation type="journal article" date="2021" name="Microorganisms">
        <title>Genome Evolution of Filamentous Cyanobacterium Nostoc Species: From Facultative Symbiosis to Free Living.</title>
        <authorList>
            <person name="Huo D."/>
            <person name="Li H."/>
            <person name="Cai F."/>
            <person name="Guo X."/>
            <person name="Qiao Z."/>
            <person name="Wang W."/>
            <person name="Yu G."/>
            <person name="Li R."/>
        </authorList>
    </citation>
    <scope>NUCLEOTIDE SEQUENCE [LARGE SCALE GENOMIC DNA]</scope>
    <source>
        <strain evidence="1 2">CHAB 5714</strain>
    </source>
</reference>
<evidence type="ECO:0000313" key="2">
    <source>
        <dbReference type="Proteomes" id="UP001199525"/>
    </source>
</evidence>
<gene>
    <name evidence="1" type="ORF">LC586_14490</name>
</gene>
<sequence length="133" mass="14132">MLRKAGFEVTKAGFEVAKAGLEVTKASLEVTKASLEVTKASLEVAKAGFEVAKAGFEVAKAGFEVAKAGLMKVVQTFKLNPQPLPCKGRGARIKASRPFGATVYTQVELPPLIPPMHCYGVYTSQITPLNPPL</sequence>
<dbReference type="EMBL" id="JAIVFQ010000017">
    <property type="protein sequence ID" value="MCC5600398.1"/>
    <property type="molecule type" value="Genomic_DNA"/>
</dbReference>